<protein>
    <recommendedName>
        <fullName evidence="7">TonB-dependent receptor</fullName>
    </recommendedName>
</protein>
<reference evidence="5" key="1">
    <citation type="submission" date="2022-01" db="EMBL/GenBank/DDBJ databases">
        <authorList>
            <person name="Jo J.-H."/>
            <person name="Im W.-T."/>
        </authorList>
    </citation>
    <scope>NUCLEOTIDE SEQUENCE</scope>
    <source>
        <strain evidence="5">NA20</strain>
    </source>
</reference>
<evidence type="ECO:0000313" key="5">
    <source>
        <dbReference type="EMBL" id="MCG2617379.1"/>
    </source>
</evidence>
<name>A0ABS9KYT7_9BACT</name>
<evidence type="ECO:0000256" key="3">
    <source>
        <dbReference type="ARBA" id="ARBA00023237"/>
    </source>
</evidence>
<dbReference type="SUPFAM" id="SSF56935">
    <property type="entry name" value="Porins"/>
    <property type="match status" value="1"/>
</dbReference>
<keyword evidence="3" id="KW-0998">Cell outer membrane</keyword>
<evidence type="ECO:0000256" key="4">
    <source>
        <dbReference type="SAM" id="SignalP"/>
    </source>
</evidence>
<dbReference type="Gene3D" id="2.40.170.20">
    <property type="entry name" value="TonB-dependent receptor, beta-barrel domain"/>
    <property type="match status" value="1"/>
</dbReference>
<comment type="caution">
    <text evidence="5">The sequence shown here is derived from an EMBL/GenBank/DDBJ whole genome shotgun (WGS) entry which is preliminary data.</text>
</comment>
<evidence type="ECO:0008006" key="7">
    <source>
        <dbReference type="Google" id="ProtNLM"/>
    </source>
</evidence>
<gene>
    <name evidence="5" type="ORF">LZZ85_23985</name>
</gene>
<keyword evidence="4" id="KW-0732">Signal</keyword>
<evidence type="ECO:0000256" key="2">
    <source>
        <dbReference type="ARBA" id="ARBA00023136"/>
    </source>
</evidence>
<evidence type="ECO:0000313" key="6">
    <source>
        <dbReference type="Proteomes" id="UP001165367"/>
    </source>
</evidence>
<dbReference type="Proteomes" id="UP001165367">
    <property type="component" value="Unassembled WGS sequence"/>
</dbReference>
<proteinExistence type="predicted"/>
<keyword evidence="6" id="KW-1185">Reference proteome</keyword>
<dbReference type="RefSeq" id="WP_237876088.1">
    <property type="nucleotide sequence ID" value="NZ_JAKLTR010000020.1"/>
</dbReference>
<comment type="subcellular location">
    <subcellularLocation>
        <location evidence="1">Cell outer membrane</location>
    </subcellularLocation>
</comment>
<feature type="chain" id="PRO_5045131769" description="TonB-dependent receptor" evidence="4">
    <location>
        <begin position="22"/>
        <end position="547"/>
    </location>
</feature>
<dbReference type="EMBL" id="JAKLTR010000020">
    <property type="protein sequence ID" value="MCG2617379.1"/>
    <property type="molecule type" value="Genomic_DNA"/>
</dbReference>
<feature type="signal peptide" evidence="4">
    <location>
        <begin position="1"/>
        <end position="21"/>
    </location>
</feature>
<dbReference type="InterPro" id="IPR036942">
    <property type="entry name" value="Beta-barrel_TonB_sf"/>
</dbReference>
<keyword evidence="2" id="KW-0472">Membrane</keyword>
<accession>A0ABS9KYT7</accession>
<evidence type="ECO:0000256" key="1">
    <source>
        <dbReference type="ARBA" id="ARBA00004442"/>
    </source>
</evidence>
<organism evidence="5 6">
    <name type="scientific">Terrimonas ginsenosidimutans</name>
    <dbReference type="NCBI Taxonomy" id="2908004"/>
    <lineage>
        <taxon>Bacteria</taxon>
        <taxon>Pseudomonadati</taxon>
        <taxon>Bacteroidota</taxon>
        <taxon>Chitinophagia</taxon>
        <taxon>Chitinophagales</taxon>
        <taxon>Chitinophagaceae</taxon>
        <taxon>Terrimonas</taxon>
    </lineage>
</organism>
<sequence length="547" mass="61932">MKHVRIILLVNAMLPAIFAAAQRDTIRNKSVDITSAFKPELKASAKINFNAAPPVADTAKPRLQYDIPNPNLLFAYQPGSLKPLALQIDSIGKFNNSNYIKAGFGSLRTPYIQGGFSFGDGTNAGLNIYAKHVSSQGKEEFKDFSNTDVKLSGYYKSANNLEWNASLGMKQDKTYKYGFEPKPQSYPNDSLRVSYQTLTARVNMHNINRTAFGLDYSPTISLSFFNDKLKNHESNAVVDLPLQKNLGDQVSINLGLTFDLTRLSPDNKNIERVNNNMWYISPAVLYHTSTLRLQGGIRPSWDNGEFKMFPNILAEVGTDDQRFTFQAGWTGYLRKTNYQTLASQNPWLWLPTDQRNTWIEERYAGFKGSLGDHFTYSAKVAFNKLNHQSLFINDTTAAGDGKSFNVVYADRVNVLNLGGELGYNVEEKFSVLASLNFNQFTGIRGQQKAWGMIPVEFNTAMRLQVIKDLWIKTDLFAWKGPRYLKKDGTDGVMGGAFDLNAGLEFRITKNVNLWTQFNNIFNKEYQRWNQYRVYGFNFVGGIIYSFD</sequence>